<evidence type="ECO:0000313" key="4">
    <source>
        <dbReference type="Proteomes" id="UP000193067"/>
    </source>
</evidence>
<evidence type="ECO:0000313" key="3">
    <source>
        <dbReference type="EMBL" id="OSD07557.1"/>
    </source>
</evidence>
<feature type="domain" description="Fungal-type protein kinase" evidence="2">
    <location>
        <begin position="31"/>
        <end position="114"/>
    </location>
</feature>
<dbReference type="EMBL" id="KZ084088">
    <property type="protein sequence ID" value="OSD07557.1"/>
    <property type="molecule type" value="Genomic_DNA"/>
</dbReference>
<evidence type="ECO:0000259" key="2">
    <source>
        <dbReference type="Pfam" id="PF17667"/>
    </source>
</evidence>
<keyword evidence="4" id="KW-1185">Reference proteome</keyword>
<sequence length="119" mass="12932">MSSASTQPISTNIQTEATTTPKTAGRPARRVREVRARALTDFESSRELVFVMRDAVLAHKRLYEDAHILHGDINPNTIVIFEDPPPPEGAAPAGQGQAEGEQKVRAKGGLVDFDPPLDM</sequence>
<feature type="compositionally biased region" description="Low complexity" evidence="1">
    <location>
        <begin position="90"/>
        <end position="99"/>
    </location>
</feature>
<dbReference type="InterPro" id="IPR040976">
    <property type="entry name" value="Pkinase_fungal"/>
</dbReference>
<feature type="compositionally biased region" description="Polar residues" evidence="1">
    <location>
        <begin position="1"/>
        <end position="22"/>
    </location>
</feature>
<accession>A0A1Y2J2K5</accession>
<feature type="region of interest" description="Disordered" evidence="1">
    <location>
        <begin position="83"/>
        <end position="119"/>
    </location>
</feature>
<protein>
    <recommendedName>
        <fullName evidence="2">Fungal-type protein kinase domain-containing protein</fullName>
    </recommendedName>
</protein>
<proteinExistence type="predicted"/>
<name>A0A1Y2J2K5_TRAC3</name>
<gene>
    <name evidence="3" type="ORF">PYCCODRAFT_1463785</name>
</gene>
<evidence type="ECO:0000256" key="1">
    <source>
        <dbReference type="SAM" id="MobiDB-lite"/>
    </source>
</evidence>
<reference evidence="3 4" key="1">
    <citation type="journal article" date="2015" name="Biotechnol. Biofuels">
        <title>Enhanced degradation of softwood versus hardwood by the white-rot fungus Pycnoporus coccineus.</title>
        <authorList>
            <person name="Couturier M."/>
            <person name="Navarro D."/>
            <person name="Chevret D."/>
            <person name="Henrissat B."/>
            <person name="Piumi F."/>
            <person name="Ruiz-Duenas F.J."/>
            <person name="Martinez A.T."/>
            <person name="Grigoriev I.V."/>
            <person name="Riley R."/>
            <person name="Lipzen A."/>
            <person name="Berrin J.G."/>
            <person name="Master E.R."/>
            <person name="Rosso M.N."/>
        </authorList>
    </citation>
    <scope>NUCLEOTIDE SEQUENCE [LARGE SCALE GENOMIC DNA]</scope>
    <source>
        <strain evidence="3 4">BRFM310</strain>
    </source>
</reference>
<dbReference type="Proteomes" id="UP000193067">
    <property type="component" value="Unassembled WGS sequence"/>
</dbReference>
<feature type="region of interest" description="Disordered" evidence="1">
    <location>
        <begin position="1"/>
        <end position="29"/>
    </location>
</feature>
<dbReference type="AlphaFoldDB" id="A0A1Y2J2K5"/>
<dbReference type="Pfam" id="PF17667">
    <property type="entry name" value="Pkinase_fungal"/>
    <property type="match status" value="1"/>
</dbReference>
<dbReference type="OrthoDB" id="2747778at2759"/>
<organism evidence="3 4">
    <name type="scientific">Trametes coccinea (strain BRFM310)</name>
    <name type="common">Pycnoporus coccineus</name>
    <dbReference type="NCBI Taxonomy" id="1353009"/>
    <lineage>
        <taxon>Eukaryota</taxon>
        <taxon>Fungi</taxon>
        <taxon>Dikarya</taxon>
        <taxon>Basidiomycota</taxon>
        <taxon>Agaricomycotina</taxon>
        <taxon>Agaricomycetes</taxon>
        <taxon>Polyporales</taxon>
        <taxon>Polyporaceae</taxon>
        <taxon>Trametes</taxon>
    </lineage>
</organism>